<dbReference type="Pfam" id="PF00126">
    <property type="entry name" value="HTH_1"/>
    <property type="match status" value="1"/>
</dbReference>
<evidence type="ECO:0000256" key="4">
    <source>
        <dbReference type="ARBA" id="ARBA00023163"/>
    </source>
</evidence>
<dbReference type="PANTHER" id="PTHR30346">
    <property type="entry name" value="TRANSCRIPTIONAL DUAL REGULATOR HCAR-RELATED"/>
    <property type="match status" value="1"/>
</dbReference>
<comment type="caution">
    <text evidence="6">The sequence shown here is derived from an EMBL/GenBank/DDBJ whole genome shotgun (WGS) entry which is preliminary data.</text>
</comment>
<dbReference type="Proteomes" id="UP001501020">
    <property type="component" value="Unassembled WGS sequence"/>
</dbReference>
<keyword evidence="4" id="KW-0804">Transcription</keyword>
<dbReference type="Pfam" id="PF03466">
    <property type="entry name" value="LysR_substrate"/>
    <property type="match status" value="1"/>
</dbReference>
<evidence type="ECO:0000256" key="2">
    <source>
        <dbReference type="ARBA" id="ARBA00023015"/>
    </source>
</evidence>
<evidence type="ECO:0000259" key="5">
    <source>
        <dbReference type="PROSITE" id="PS50931"/>
    </source>
</evidence>
<dbReference type="RefSeq" id="WP_344282068.1">
    <property type="nucleotide sequence ID" value="NZ_BAAAMR010000135.1"/>
</dbReference>
<keyword evidence="3" id="KW-0238">DNA-binding</keyword>
<dbReference type="InterPro" id="IPR036388">
    <property type="entry name" value="WH-like_DNA-bd_sf"/>
</dbReference>
<accession>A0ABN3AFX0</accession>
<feature type="domain" description="HTH lysR-type" evidence="5">
    <location>
        <begin position="1"/>
        <end position="58"/>
    </location>
</feature>
<organism evidence="6 7">
    <name type="scientific">Actinomadura napierensis</name>
    <dbReference type="NCBI Taxonomy" id="267854"/>
    <lineage>
        <taxon>Bacteria</taxon>
        <taxon>Bacillati</taxon>
        <taxon>Actinomycetota</taxon>
        <taxon>Actinomycetes</taxon>
        <taxon>Streptosporangiales</taxon>
        <taxon>Thermomonosporaceae</taxon>
        <taxon>Actinomadura</taxon>
    </lineage>
</organism>
<evidence type="ECO:0000256" key="1">
    <source>
        <dbReference type="ARBA" id="ARBA00009437"/>
    </source>
</evidence>
<dbReference type="Gene3D" id="1.10.10.10">
    <property type="entry name" value="Winged helix-like DNA-binding domain superfamily/Winged helix DNA-binding domain"/>
    <property type="match status" value="1"/>
</dbReference>
<evidence type="ECO:0000313" key="7">
    <source>
        <dbReference type="Proteomes" id="UP001501020"/>
    </source>
</evidence>
<dbReference type="CDD" id="cd08414">
    <property type="entry name" value="PBP2_LTTR_aromatics_like"/>
    <property type="match status" value="1"/>
</dbReference>
<protein>
    <submittedName>
        <fullName evidence="6">LysR family transcriptional regulator</fullName>
    </submittedName>
</protein>
<evidence type="ECO:0000256" key="3">
    <source>
        <dbReference type="ARBA" id="ARBA00023125"/>
    </source>
</evidence>
<evidence type="ECO:0000313" key="6">
    <source>
        <dbReference type="EMBL" id="GAA2166396.1"/>
    </source>
</evidence>
<dbReference type="PANTHER" id="PTHR30346:SF0">
    <property type="entry name" value="HCA OPERON TRANSCRIPTIONAL ACTIVATOR HCAR"/>
    <property type="match status" value="1"/>
</dbReference>
<keyword evidence="2" id="KW-0805">Transcription regulation</keyword>
<sequence>MERYEIETFLTLAKELNFTRTAERLLVSPGRVSQTIKKLERRLGGALFERSSRRVALTPVGRQLYAELQPAHQRMQRAIDNAAAAFVGISGALRVGFTTPWSGALIMRAAEAFNSRHPRCTVEPHAVTYNAAIATLQGEDIDLVVAALPIEDPAIIVGPLVFSDIRALAVPADHPLAARETVSLEDLAVLPLITAAGIPQSWREAHFPRRTPQGHPIRHTAAAAGWQEILSLVGAGQGATVTTVCAGRYHGRPDVAYVPFDGAPLVDYALMWRGAGDTVGLRNFVRTVVEFAPHTAGRSVDRHSTPS</sequence>
<dbReference type="SUPFAM" id="SSF53850">
    <property type="entry name" value="Periplasmic binding protein-like II"/>
    <property type="match status" value="1"/>
</dbReference>
<keyword evidence="7" id="KW-1185">Reference proteome</keyword>
<gene>
    <name evidence="6" type="ORF">GCM10009727_85940</name>
</gene>
<proteinExistence type="inferred from homology"/>
<dbReference type="EMBL" id="BAAAMR010000135">
    <property type="protein sequence ID" value="GAA2166396.1"/>
    <property type="molecule type" value="Genomic_DNA"/>
</dbReference>
<dbReference type="Gene3D" id="3.40.190.10">
    <property type="entry name" value="Periplasmic binding protein-like II"/>
    <property type="match status" value="2"/>
</dbReference>
<reference evidence="6 7" key="1">
    <citation type="journal article" date="2019" name="Int. J. Syst. Evol. Microbiol.">
        <title>The Global Catalogue of Microorganisms (GCM) 10K type strain sequencing project: providing services to taxonomists for standard genome sequencing and annotation.</title>
        <authorList>
            <consortium name="The Broad Institute Genomics Platform"/>
            <consortium name="The Broad Institute Genome Sequencing Center for Infectious Disease"/>
            <person name="Wu L."/>
            <person name="Ma J."/>
        </authorList>
    </citation>
    <scope>NUCLEOTIDE SEQUENCE [LARGE SCALE GENOMIC DNA]</scope>
    <source>
        <strain evidence="6 7">JCM 13850</strain>
    </source>
</reference>
<dbReference type="InterPro" id="IPR036390">
    <property type="entry name" value="WH_DNA-bd_sf"/>
</dbReference>
<dbReference type="InterPro" id="IPR005119">
    <property type="entry name" value="LysR_subst-bd"/>
</dbReference>
<comment type="similarity">
    <text evidence="1">Belongs to the LysR transcriptional regulatory family.</text>
</comment>
<name>A0ABN3AFX0_9ACTN</name>
<dbReference type="SUPFAM" id="SSF46785">
    <property type="entry name" value="Winged helix' DNA-binding domain"/>
    <property type="match status" value="1"/>
</dbReference>
<dbReference type="PROSITE" id="PS50931">
    <property type="entry name" value="HTH_LYSR"/>
    <property type="match status" value="1"/>
</dbReference>
<dbReference type="InterPro" id="IPR000847">
    <property type="entry name" value="LysR_HTH_N"/>
</dbReference>